<comment type="similarity">
    <text evidence="1">Belongs to the short-chain dehydrogenases/reductases (SDR) family.</text>
</comment>
<sequence length="238" mass="23895">MSDLTALVVGGTSGIGLATARQLAARGARTHIAGRSRDRLDAVASTDPGLIGHQVDGADRDGIAAVAASIGRIDALVLALSSTLGAGPLADLDLGVLRTAFDGKFWAHLTTVQTTLPYLAADASITFVSAISARTGLAGTAGLAAINGAIESIVPPLAVELAPRRVNAVSPGLVDTPWWDGLPADGRAAYFAQAAAALPVRHVATADEVAEVVVLAATNRNLTGTVLEADGGARLAAL</sequence>
<evidence type="ECO:0000256" key="1">
    <source>
        <dbReference type="ARBA" id="ARBA00006484"/>
    </source>
</evidence>
<dbReference type="InterPro" id="IPR036291">
    <property type="entry name" value="NAD(P)-bd_dom_sf"/>
</dbReference>
<evidence type="ECO:0000313" key="3">
    <source>
        <dbReference type="EMBL" id="MFC4136343.1"/>
    </source>
</evidence>
<protein>
    <submittedName>
        <fullName evidence="3">SDR family oxidoreductase</fullName>
    </submittedName>
</protein>
<dbReference type="InterPro" id="IPR051122">
    <property type="entry name" value="SDR_DHRS6-like"/>
</dbReference>
<comment type="caution">
    <text evidence="3">The sequence shown here is derived from an EMBL/GenBank/DDBJ whole genome shotgun (WGS) entry which is preliminary data.</text>
</comment>
<dbReference type="SUPFAM" id="SSF51735">
    <property type="entry name" value="NAD(P)-binding Rossmann-fold domains"/>
    <property type="match status" value="1"/>
</dbReference>
<keyword evidence="4" id="KW-1185">Reference proteome</keyword>
<dbReference type="RefSeq" id="WP_253750989.1">
    <property type="nucleotide sequence ID" value="NZ_JAMZDZ010000001.1"/>
</dbReference>
<dbReference type="PRINTS" id="PR00081">
    <property type="entry name" value="GDHRDH"/>
</dbReference>
<evidence type="ECO:0000256" key="2">
    <source>
        <dbReference type="ARBA" id="ARBA00023002"/>
    </source>
</evidence>
<dbReference type="PANTHER" id="PTHR43477">
    <property type="entry name" value="DIHYDROANTICAPSIN 7-DEHYDROGENASE"/>
    <property type="match status" value="1"/>
</dbReference>
<dbReference type="Gene3D" id="3.40.50.720">
    <property type="entry name" value="NAD(P)-binding Rossmann-like Domain"/>
    <property type="match status" value="1"/>
</dbReference>
<organism evidence="3 4">
    <name type="scientific">Hamadaea flava</name>
    <dbReference type="NCBI Taxonomy" id="1742688"/>
    <lineage>
        <taxon>Bacteria</taxon>
        <taxon>Bacillati</taxon>
        <taxon>Actinomycetota</taxon>
        <taxon>Actinomycetes</taxon>
        <taxon>Micromonosporales</taxon>
        <taxon>Micromonosporaceae</taxon>
        <taxon>Hamadaea</taxon>
    </lineage>
</organism>
<dbReference type="Proteomes" id="UP001595816">
    <property type="component" value="Unassembled WGS sequence"/>
</dbReference>
<evidence type="ECO:0000313" key="4">
    <source>
        <dbReference type="Proteomes" id="UP001595816"/>
    </source>
</evidence>
<accession>A0ABV8M193</accession>
<proteinExistence type="inferred from homology"/>
<dbReference type="PANTHER" id="PTHR43477:SF1">
    <property type="entry name" value="DIHYDROANTICAPSIN 7-DEHYDROGENASE"/>
    <property type="match status" value="1"/>
</dbReference>
<dbReference type="InterPro" id="IPR002347">
    <property type="entry name" value="SDR_fam"/>
</dbReference>
<keyword evidence="2" id="KW-0560">Oxidoreductase</keyword>
<reference evidence="4" key="1">
    <citation type="journal article" date="2019" name="Int. J. Syst. Evol. Microbiol.">
        <title>The Global Catalogue of Microorganisms (GCM) 10K type strain sequencing project: providing services to taxonomists for standard genome sequencing and annotation.</title>
        <authorList>
            <consortium name="The Broad Institute Genomics Platform"/>
            <consortium name="The Broad Institute Genome Sequencing Center for Infectious Disease"/>
            <person name="Wu L."/>
            <person name="Ma J."/>
        </authorList>
    </citation>
    <scope>NUCLEOTIDE SEQUENCE [LARGE SCALE GENOMIC DNA]</scope>
    <source>
        <strain evidence="4">CGMCC 4.7289</strain>
    </source>
</reference>
<dbReference type="Pfam" id="PF13561">
    <property type="entry name" value="adh_short_C2"/>
    <property type="match status" value="1"/>
</dbReference>
<name>A0ABV8M193_9ACTN</name>
<dbReference type="EMBL" id="JBHSAY010000029">
    <property type="protein sequence ID" value="MFC4136343.1"/>
    <property type="molecule type" value="Genomic_DNA"/>
</dbReference>
<gene>
    <name evidence="3" type="ORF">ACFOZ4_37540</name>
</gene>